<dbReference type="EMBL" id="RPGO01000026">
    <property type="protein sequence ID" value="RZB29479.1"/>
    <property type="molecule type" value="Genomic_DNA"/>
</dbReference>
<dbReference type="SMART" id="SM00327">
    <property type="entry name" value="VWA"/>
    <property type="match status" value="1"/>
</dbReference>
<dbReference type="InterPro" id="IPR002035">
    <property type="entry name" value="VWF_A"/>
</dbReference>
<dbReference type="PROSITE" id="PS50234">
    <property type="entry name" value="VWFA"/>
    <property type="match status" value="1"/>
</dbReference>
<reference evidence="3" key="1">
    <citation type="submission" date="2019-01" db="EMBL/GenBank/DDBJ databases">
        <title>Anaerobic oxidation of ethane by archaea from a marine hydrocarbon seep.</title>
        <authorList>
            <person name="Musat F."/>
        </authorList>
    </citation>
    <scope>NUCLEOTIDE SEQUENCE [LARGE SCALE GENOMIC DNA]</scope>
</reference>
<dbReference type="InterPro" id="IPR036465">
    <property type="entry name" value="vWFA_dom_sf"/>
</dbReference>
<feature type="domain" description="VWFA" evidence="1">
    <location>
        <begin position="35"/>
        <end position="221"/>
    </location>
</feature>
<gene>
    <name evidence="2" type="ORF">AEth_01114</name>
</gene>
<sequence>MADLVRTEQEKVIEKYMNQSSDILSTFIKDTEMLDVIFMFDTTGSMYSYLESVRQNLVRLTSKINSEIPDVYFGVVAYGDHCDADTTYVTKICQLTFDVNIIKNFIAIVEPTDGGDEPEALEDALYESNRLNWREQSNKCIVLVGDAPPHGVMDSFNECPRGIDYREETRNLSDVGVKIYSVLCNNVHQTEVTFKWLADQTNGKFLKLENIDDLVDLIVAVCMKETGSLASFENKLIESGEMTKSKKRLLLGLK</sequence>
<evidence type="ECO:0000313" key="2">
    <source>
        <dbReference type="EMBL" id="RZB29479.1"/>
    </source>
</evidence>
<comment type="caution">
    <text evidence="2">The sequence shown here is derived from an EMBL/GenBank/DDBJ whole genome shotgun (WGS) entry which is preliminary data.</text>
</comment>
<dbReference type="AlphaFoldDB" id="A0A8B3S156"/>
<evidence type="ECO:0000313" key="3">
    <source>
        <dbReference type="Proteomes" id="UP000291831"/>
    </source>
</evidence>
<dbReference type="PANTHER" id="PTHR47824:SF3">
    <property type="entry name" value="UBIQUITIN-LIKE DOMAIN-CONTAINING PROTEIN"/>
    <property type="match status" value="1"/>
</dbReference>
<dbReference type="Gene3D" id="3.40.50.410">
    <property type="entry name" value="von Willebrand factor, type A domain"/>
    <property type="match status" value="1"/>
</dbReference>
<dbReference type="SUPFAM" id="SSF53300">
    <property type="entry name" value="vWA-like"/>
    <property type="match status" value="1"/>
</dbReference>
<dbReference type="Proteomes" id="UP000291831">
    <property type="component" value="Unassembled WGS sequence"/>
</dbReference>
<dbReference type="PANTHER" id="PTHR47824">
    <property type="entry name" value="UBIQUITIN-LIKE DOMAIN-CONTAINING PROTEIN"/>
    <property type="match status" value="1"/>
</dbReference>
<dbReference type="CDD" id="cd00198">
    <property type="entry name" value="vWFA"/>
    <property type="match status" value="1"/>
</dbReference>
<protein>
    <recommendedName>
        <fullName evidence="1">VWFA domain-containing protein</fullName>
    </recommendedName>
</protein>
<dbReference type="Pfam" id="PF00092">
    <property type="entry name" value="VWA"/>
    <property type="match status" value="1"/>
</dbReference>
<name>A0A8B3S156_9EURY</name>
<evidence type="ECO:0000259" key="1">
    <source>
        <dbReference type="PROSITE" id="PS50234"/>
    </source>
</evidence>
<proteinExistence type="predicted"/>
<accession>A0A8B3S156</accession>
<organism evidence="2 3">
    <name type="scientific">Candidatus Argoarchaeum ethanivorans</name>
    <dbReference type="NCBI Taxonomy" id="2608793"/>
    <lineage>
        <taxon>Archaea</taxon>
        <taxon>Methanobacteriati</taxon>
        <taxon>Methanobacteriota</taxon>
        <taxon>Stenosarchaea group</taxon>
        <taxon>Methanomicrobia</taxon>
        <taxon>Methanosarcinales</taxon>
        <taxon>Methanosarcinales incertae sedis</taxon>
        <taxon>GOM Arc I cluster</taxon>
        <taxon>Candidatus Argoarchaeum</taxon>
    </lineage>
</organism>